<evidence type="ECO:0000259" key="1">
    <source>
        <dbReference type="Pfam" id="PF03184"/>
    </source>
</evidence>
<evidence type="ECO:0000313" key="2">
    <source>
        <dbReference type="Proteomes" id="UP000046395"/>
    </source>
</evidence>
<dbReference type="Gene3D" id="3.30.420.10">
    <property type="entry name" value="Ribonuclease H-like superfamily/Ribonuclease H"/>
    <property type="match status" value="1"/>
</dbReference>
<dbReference type="PANTHER" id="PTHR19303:SF16">
    <property type="entry name" value="JERKY PROTEIN HOMOLOG-LIKE"/>
    <property type="match status" value="1"/>
</dbReference>
<proteinExistence type="predicted"/>
<dbReference type="WBParaSite" id="TMUE_1000004703.1">
    <property type="protein sequence ID" value="TMUE_1000004703.1"/>
    <property type="gene ID" value="WBGene00299068"/>
</dbReference>
<sequence>MHGEKMSSDESSASKFKDELKRYVDQEGYDEDFIYNADETGLIWKTLPKRTLASRTEDASPGYKASRERVTIMICANSSGTHRIPLLVIRKSKKPICFKHAKNLPVVYRSQKKAWMNGLIFMDWFENAFIPEVKKFQNLTGKSGKVLLLIDNAPSHPSTESLNSVDETVEVKFLPPNVTPLMQLMDQGVIEHLKRLYRKQFLCHLLLTEDRSVQSVLDFYKSITLKDCCYMIANSWSSIKQVTLRYSWNNIFVHRKSNATPGLGDTDMEMKELLDGLKAASLSSECEEADVEMWLSCDRDDPGFRIFDDDEIIEAVSNVDNEMDEDTDEGEEVQTACPSHDTAFRCLDTALEWFESQEECDPAMLLCLKNIRDLAAKKRTSTLRQTSITDFLSRTSIPWSLD</sequence>
<dbReference type="STRING" id="70415.A0A5S6QBW9"/>
<organism evidence="2 3">
    <name type="scientific">Trichuris muris</name>
    <name type="common">Mouse whipworm</name>
    <dbReference type="NCBI Taxonomy" id="70415"/>
    <lineage>
        <taxon>Eukaryota</taxon>
        <taxon>Metazoa</taxon>
        <taxon>Ecdysozoa</taxon>
        <taxon>Nematoda</taxon>
        <taxon>Enoplea</taxon>
        <taxon>Dorylaimia</taxon>
        <taxon>Trichinellida</taxon>
        <taxon>Trichuridae</taxon>
        <taxon>Trichuris</taxon>
    </lineage>
</organism>
<reference evidence="3" key="1">
    <citation type="submission" date="2019-12" db="UniProtKB">
        <authorList>
            <consortium name="WormBaseParasite"/>
        </authorList>
    </citation>
    <scope>IDENTIFICATION</scope>
</reference>
<dbReference type="GO" id="GO:0005634">
    <property type="term" value="C:nucleus"/>
    <property type="evidence" value="ECO:0007669"/>
    <property type="project" value="TreeGrafter"/>
</dbReference>
<protein>
    <submittedName>
        <fullName evidence="3">DDE-1 domain-containing protein</fullName>
    </submittedName>
</protein>
<feature type="domain" description="DDE-1" evidence="1">
    <location>
        <begin position="68"/>
        <end position="248"/>
    </location>
</feature>
<evidence type="ECO:0000313" key="3">
    <source>
        <dbReference type="WBParaSite" id="TMUE_1000004703.1"/>
    </source>
</evidence>
<accession>A0A5S6QBW9</accession>
<dbReference type="PANTHER" id="PTHR19303">
    <property type="entry name" value="TRANSPOSON"/>
    <property type="match status" value="1"/>
</dbReference>
<keyword evidence="2" id="KW-1185">Reference proteome</keyword>
<dbReference type="Pfam" id="PF03184">
    <property type="entry name" value="DDE_1"/>
    <property type="match status" value="1"/>
</dbReference>
<name>A0A5S6QBW9_TRIMR</name>
<dbReference type="InterPro" id="IPR004875">
    <property type="entry name" value="DDE_SF_endonuclease_dom"/>
</dbReference>
<dbReference type="GO" id="GO:0003677">
    <property type="term" value="F:DNA binding"/>
    <property type="evidence" value="ECO:0007669"/>
    <property type="project" value="TreeGrafter"/>
</dbReference>
<dbReference type="InterPro" id="IPR050863">
    <property type="entry name" value="CenT-Element_Derived"/>
</dbReference>
<dbReference type="AlphaFoldDB" id="A0A5S6QBW9"/>
<dbReference type="Proteomes" id="UP000046395">
    <property type="component" value="Unassembled WGS sequence"/>
</dbReference>
<dbReference type="InterPro" id="IPR036397">
    <property type="entry name" value="RNaseH_sf"/>
</dbReference>